<gene>
    <name evidence="3" type="ORF">SLS56_004124</name>
</gene>
<dbReference type="Pfam" id="PF01323">
    <property type="entry name" value="DSBA"/>
    <property type="match status" value="1"/>
</dbReference>
<name>A0ABR3SX62_9PEZI</name>
<proteinExistence type="inferred from homology"/>
<dbReference type="InterPro" id="IPR014440">
    <property type="entry name" value="HCCAis_GSTk"/>
</dbReference>
<dbReference type="EC" id="2.5.1.18" evidence="1"/>
<feature type="domain" description="DSBA-like thioredoxin" evidence="2">
    <location>
        <begin position="6"/>
        <end position="208"/>
    </location>
</feature>
<dbReference type="SUPFAM" id="SSF52833">
    <property type="entry name" value="Thioredoxin-like"/>
    <property type="match status" value="1"/>
</dbReference>
<reference evidence="3 4" key="1">
    <citation type="submission" date="2024-02" db="EMBL/GenBank/DDBJ databases">
        <title>De novo assembly and annotation of 12 fungi associated with fruit tree decline syndrome in Ontario, Canada.</title>
        <authorList>
            <person name="Sulman M."/>
            <person name="Ellouze W."/>
            <person name="Ilyukhin E."/>
        </authorList>
    </citation>
    <scope>NUCLEOTIDE SEQUENCE [LARGE SCALE GENOMIC DNA]</scope>
    <source>
        <strain evidence="3 4">M1-105</strain>
    </source>
</reference>
<dbReference type="InterPro" id="IPR001853">
    <property type="entry name" value="DSBA-like_thioredoxin_dom"/>
</dbReference>
<dbReference type="PIRSF" id="PIRSF006386">
    <property type="entry name" value="HCCAis_GSTk"/>
    <property type="match status" value="1"/>
</dbReference>
<keyword evidence="4" id="KW-1185">Reference proteome</keyword>
<dbReference type="InterPro" id="IPR051924">
    <property type="entry name" value="GST_Kappa/NadH"/>
</dbReference>
<comment type="caution">
    <text evidence="3">The sequence shown here is derived from an EMBL/GenBank/DDBJ whole genome shotgun (WGS) entry which is preliminary data.</text>
</comment>
<evidence type="ECO:0000313" key="4">
    <source>
        <dbReference type="Proteomes" id="UP001521116"/>
    </source>
</evidence>
<dbReference type="Gene3D" id="3.40.30.10">
    <property type="entry name" value="Glutaredoxin"/>
    <property type="match status" value="1"/>
</dbReference>
<dbReference type="InterPro" id="IPR036249">
    <property type="entry name" value="Thioredoxin-like_sf"/>
</dbReference>
<evidence type="ECO:0000259" key="2">
    <source>
        <dbReference type="Pfam" id="PF01323"/>
    </source>
</evidence>
<organism evidence="3 4">
    <name type="scientific">Neofusicoccum ribis</name>
    <dbReference type="NCBI Taxonomy" id="45134"/>
    <lineage>
        <taxon>Eukaryota</taxon>
        <taxon>Fungi</taxon>
        <taxon>Dikarya</taxon>
        <taxon>Ascomycota</taxon>
        <taxon>Pezizomycotina</taxon>
        <taxon>Dothideomycetes</taxon>
        <taxon>Dothideomycetes incertae sedis</taxon>
        <taxon>Botryosphaeriales</taxon>
        <taxon>Botryosphaeriaceae</taxon>
        <taxon>Neofusicoccum</taxon>
    </lineage>
</organism>
<accession>A0ABR3SX62</accession>
<protein>
    <recommendedName>
        <fullName evidence="1">Glutathione S-transferase kappa</fullName>
        <ecNumber evidence="1">2.5.1.18</ecNumber>
    </recommendedName>
</protein>
<keyword evidence="1" id="KW-0808">Transferase</keyword>
<comment type="catalytic activity">
    <reaction evidence="1">
        <text>RX + glutathione = an S-substituted glutathione + a halide anion + H(+)</text>
        <dbReference type="Rhea" id="RHEA:16437"/>
        <dbReference type="ChEBI" id="CHEBI:15378"/>
        <dbReference type="ChEBI" id="CHEBI:16042"/>
        <dbReference type="ChEBI" id="CHEBI:17792"/>
        <dbReference type="ChEBI" id="CHEBI:57925"/>
        <dbReference type="ChEBI" id="CHEBI:90779"/>
        <dbReference type="EC" id="2.5.1.18"/>
    </reaction>
</comment>
<evidence type="ECO:0000313" key="3">
    <source>
        <dbReference type="EMBL" id="KAL1631919.1"/>
    </source>
</evidence>
<dbReference type="Proteomes" id="UP001521116">
    <property type="component" value="Unassembled WGS sequence"/>
</dbReference>
<dbReference type="EMBL" id="JAJVDC020000036">
    <property type="protein sequence ID" value="KAL1631919.1"/>
    <property type="molecule type" value="Genomic_DNA"/>
</dbReference>
<evidence type="ECO:0000256" key="1">
    <source>
        <dbReference type="PIRNR" id="PIRNR006386"/>
    </source>
</evidence>
<dbReference type="PANTHER" id="PTHR42943">
    <property type="entry name" value="GLUTATHIONE S-TRANSFERASE KAPPA"/>
    <property type="match status" value="1"/>
</dbReference>
<comment type="similarity">
    <text evidence="1">Belongs to the GST superfamily. Kappa family.</text>
</comment>
<sequence>MAKPKIKLYVDVVSPFAYFAFYALENFPVFKQCEISYVPVFLGGIMKACNNTAPIQIKNKDKWINTERLRWARAFSIPVLATSPPGFPPNTVAAQRALTALQLAHPAALPAALAAMYDAFWVRGEPITDAAVIGRAVASALGGDAGAAAAVVERSAAKEVKELLVARTGEAVEVDGAFGMPWFVATNAKGETECFWGFDHLGQVTDHLGLERPTAGGWKAML</sequence>
<dbReference type="PANTHER" id="PTHR42943:SF2">
    <property type="entry name" value="GLUTATHIONE S-TRANSFERASE KAPPA 1"/>
    <property type="match status" value="1"/>
</dbReference>